<dbReference type="AlphaFoldDB" id="R8AQ13"/>
<reference evidence="1 2" key="1">
    <citation type="journal article" date="2013" name="Genome Announc.">
        <title>Genome Sequence of Plesiomonas shigelloides Strain 302-73 (Serotype O1).</title>
        <authorList>
            <person name="Pique N."/>
            <person name="Aquilini E."/>
            <person name="Alioto T."/>
            <person name="Minana-Galbis D."/>
            <person name="Tomas J.M."/>
        </authorList>
    </citation>
    <scope>NUCLEOTIDE SEQUENCE [LARGE SCALE GENOMIC DNA]</scope>
    <source>
        <strain evidence="1 2">302-73</strain>
    </source>
</reference>
<sequence length="125" mass="14380">MKLSGYKVNPKHRKQKAKNDCTQWLVSEWDELDLFVYGRNNAWVDNKNNVWSINGSIGNWTKLGTTGTNDAYMAKYVVDHNGEWHGYPVCPEKDADRPPTNILDDWKAKGIIDKATQAKINKGRW</sequence>
<dbReference type="OrthoDB" id="7068286at2"/>
<gene>
    <name evidence="1" type="ORF">PLESHI_10720</name>
</gene>
<dbReference type="RefSeq" id="WP_010863753.1">
    <property type="nucleotide sequence ID" value="NZ_KB944511.1"/>
</dbReference>
<evidence type="ECO:0000313" key="2">
    <source>
        <dbReference type="Proteomes" id="UP000014012"/>
    </source>
</evidence>
<proteinExistence type="predicted"/>
<accession>R8AQ13</accession>
<dbReference type="HOGENOM" id="CLU_1990596_0_0_6"/>
<name>R8AQ13_PLESH</name>
<protein>
    <submittedName>
        <fullName evidence="1">Uncharacterized protein</fullName>
    </submittedName>
</protein>
<comment type="caution">
    <text evidence="1">The sequence shown here is derived from an EMBL/GenBank/DDBJ whole genome shotgun (WGS) entry which is preliminary data.</text>
</comment>
<dbReference type="Proteomes" id="UP000014012">
    <property type="component" value="Unassembled WGS sequence"/>
</dbReference>
<organism evidence="1 2">
    <name type="scientific">Plesiomonas shigelloides 302-73</name>
    <dbReference type="NCBI Taxonomy" id="1315976"/>
    <lineage>
        <taxon>Bacteria</taxon>
        <taxon>Pseudomonadati</taxon>
        <taxon>Pseudomonadota</taxon>
        <taxon>Gammaproteobacteria</taxon>
        <taxon>Enterobacterales</taxon>
        <taxon>Enterobacteriaceae</taxon>
        <taxon>Plesiomonas</taxon>
    </lineage>
</organism>
<evidence type="ECO:0000313" key="1">
    <source>
        <dbReference type="EMBL" id="EON88413.1"/>
    </source>
</evidence>
<keyword evidence="2" id="KW-1185">Reference proteome</keyword>
<dbReference type="EMBL" id="AQQO01000343">
    <property type="protein sequence ID" value="EON88413.1"/>
    <property type="molecule type" value="Genomic_DNA"/>
</dbReference>